<dbReference type="Proteomes" id="UP000828390">
    <property type="component" value="Unassembled WGS sequence"/>
</dbReference>
<keyword evidence="5 8" id="KW-1133">Transmembrane helix</keyword>
<dbReference type="GO" id="GO:0005277">
    <property type="term" value="F:acetylcholine transmembrane transporter activity"/>
    <property type="evidence" value="ECO:0007669"/>
    <property type="project" value="TreeGrafter"/>
</dbReference>
<evidence type="ECO:0000256" key="7">
    <source>
        <dbReference type="ARBA" id="ARBA00023180"/>
    </source>
</evidence>
<reference evidence="9" key="2">
    <citation type="submission" date="2020-11" db="EMBL/GenBank/DDBJ databases">
        <authorList>
            <person name="McCartney M.A."/>
            <person name="Auch B."/>
            <person name="Kono T."/>
            <person name="Mallez S."/>
            <person name="Becker A."/>
            <person name="Gohl D.M."/>
            <person name="Silverstein K.A.T."/>
            <person name="Koren S."/>
            <person name="Bechman K.B."/>
            <person name="Herman A."/>
            <person name="Abrahante J.E."/>
            <person name="Garbe J."/>
        </authorList>
    </citation>
    <scope>NUCLEOTIDE SEQUENCE</scope>
    <source>
        <strain evidence="9">Duluth1</strain>
        <tissue evidence="9">Whole animal</tissue>
    </source>
</reference>
<keyword evidence="7" id="KW-0325">Glycoprotein</keyword>
<evidence type="ECO:0000256" key="4">
    <source>
        <dbReference type="ARBA" id="ARBA00022775"/>
    </source>
</evidence>
<dbReference type="GO" id="GO:0030122">
    <property type="term" value="C:AP-2 adaptor complex"/>
    <property type="evidence" value="ECO:0007669"/>
    <property type="project" value="TreeGrafter"/>
</dbReference>
<keyword evidence="6 8" id="KW-0472">Membrane</keyword>
<evidence type="ECO:0000256" key="1">
    <source>
        <dbReference type="ARBA" id="ARBA00004141"/>
    </source>
</evidence>
<dbReference type="InterPro" id="IPR050930">
    <property type="entry name" value="MFS_Vesicular_Transporter"/>
</dbReference>
<dbReference type="AlphaFoldDB" id="A0A9D4CXN3"/>
<sequence length="162" mass="18575">MYYRVIELRDKVCGLCSSLNDRINDPVHQRRLVLVITCIALLLDDMLYMVIVPLIPEYLVDLRRNGEETLTYDRTQHLIWAAFNVTYSNASLWYEHLTYVTPAPSLPDEGQLSIGVLFASEAIFQLLINPFTGMFIDRVGYNLPLMIGLSIMFMSTPVFAFC</sequence>
<evidence type="ECO:0000256" key="2">
    <source>
        <dbReference type="ARBA" id="ARBA00022448"/>
    </source>
</evidence>
<evidence type="ECO:0000256" key="8">
    <source>
        <dbReference type="SAM" id="Phobius"/>
    </source>
</evidence>
<dbReference type="GO" id="GO:0043195">
    <property type="term" value="C:terminal bouton"/>
    <property type="evidence" value="ECO:0007669"/>
    <property type="project" value="TreeGrafter"/>
</dbReference>
<feature type="transmembrane region" description="Helical" evidence="8">
    <location>
        <begin position="112"/>
        <end position="131"/>
    </location>
</feature>
<dbReference type="PANTHER" id="PTHR23506:SF13">
    <property type="entry name" value="VESICULAR ACETYLCHOLINE TRANSPORTER"/>
    <property type="match status" value="1"/>
</dbReference>
<reference evidence="9" key="1">
    <citation type="journal article" date="2019" name="bioRxiv">
        <title>The Genome of the Zebra Mussel, Dreissena polymorpha: A Resource for Invasive Species Research.</title>
        <authorList>
            <person name="McCartney M.A."/>
            <person name="Auch B."/>
            <person name="Kono T."/>
            <person name="Mallez S."/>
            <person name="Zhang Y."/>
            <person name="Obille A."/>
            <person name="Becker A."/>
            <person name="Abrahante J.E."/>
            <person name="Garbe J."/>
            <person name="Badalamenti J.P."/>
            <person name="Herman A."/>
            <person name="Mangelson H."/>
            <person name="Liachko I."/>
            <person name="Sullivan S."/>
            <person name="Sone E.D."/>
            <person name="Koren S."/>
            <person name="Silverstein K.A.T."/>
            <person name="Beckman K.B."/>
            <person name="Gohl D.M."/>
        </authorList>
    </citation>
    <scope>NUCLEOTIDE SEQUENCE</scope>
    <source>
        <strain evidence="9">Duluth1</strain>
        <tissue evidence="9">Whole animal</tissue>
    </source>
</reference>
<protein>
    <recommendedName>
        <fullName evidence="11">Major facilitator superfamily (MFS) profile domain-containing protein</fullName>
    </recommendedName>
</protein>
<comment type="caution">
    <text evidence="9">The sequence shown here is derived from an EMBL/GenBank/DDBJ whole genome shotgun (WGS) entry which is preliminary data.</text>
</comment>
<feature type="transmembrane region" description="Helical" evidence="8">
    <location>
        <begin position="143"/>
        <end position="161"/>
    </location>
</feature>
<evidence type="ECO:0000313" key="10">
    <source>
        <dbReference type="Proteomes" id="UP000828390"/>
    </source>
</evidence>
<evidence type="ECO:0000256" key="3">
    <source>
        <dbReference type="ARBA" id="ARBA00022692"/>
    </source>
</evidence>
<name>A0A9D4CXN3_DREPO</name>
<dbReference type="SUPFAM" id="SSF103473">
    <property type="entry name" value="MFS general substrate transporter"/>
    <property type="match status" value="1"/>
</dbReference>
<evidence type="ECO:0000256" key="6">
    <source>
        <dbReference type="ARBA" id="ARBA00023136"/>
    </source>
</evidence>
<evidence type="ECO:0008006" key="11">
    <source>
        <dbReference type="Google" id="ProtNLM"/>
    </source>
</evidence>
<evidence type="ECO:0000256" key="5">
    <source>
        <dbReference type="ARBA" id="ARBA00022989"/>
    </source>
</evidence>
<comment type="subcellular location">
    <subcellularLocation>
        <location evidence="1">Membrane</location>
        <topology evidence="1">Multi-pass membrane protein</topology>
    </subcellularLocation>
</comment>
<evidence type="ECO:0000313" key="9">
    <source>
        <dbReference type="EMBL" id="KAH3734910.1"/>
    </source>
</evidence>
<accession>A0A9D4CXN3</accession>
<keyword evidence="3 8" id="KW-0812">Transmembrane</keyword>
<dbReference type="GO" id="GO:0030121">
    <property type="term" value="C:AP-1 adaptor complex"/>
    <property type="evidence" value="ECO:0007669"/>
    <property type="project" value="TreeGrafter"/>
</dbReference>
<feature type="transmembrane region" description="Helical" evidence="8">
    <location>
        <begin position="32"/>
        <end position="55"/>
    </location>
</feature>
<organism evidence="9 10">
    <name type="scientific">Dreissena polymorpha</name>
    <name type="common">Zebra mussel</name>
    <name type="synonym">Mytilus polymorpha</name>
    <dbReference type="NCBI Taxonomy" id="45954"/>
    <lineage>
        <taxon>Eukaryota</taxon>
        <taxon>Metazoa</taxon>
        <taxon>Spiralia</taxon>
        <taxon>Lophotrochozoa</taxon>
        <taxon>Mollusca</taxon>
        <taxon>Bivalvia</taxon>
        <taxon>Autobranchia</taxon>
        <taxon>Heteroconchia</taxon>
        <taxon>Euheterodonta</taxon>
        <taxon>Imparidentia</taxon>
        <taxon>Neoheterodontei</taxon>
        <taxon>Myida</taxon>
        <taxon>Dreissenoidea</taxon>
        <taxon>Dreissenidae</taxon>
        <taxon>Dreissena</taxon>
    </lineage>
</organism>
<dbReference type="InterPro" id="IPR036259">
    <property type="entry name" value="MFS_trans_sf"/>
</dbReference>
<dbReference type="Gene3D" id="1.20.1250.20">
    <property type="entry name" value="MFS general substrate transporter like domains"/>
    <property type="match status" value="1"/>
</dbReference>
<keyword evidence="2" id="KW-0813">Transport</keyword>
<proteinExistence type="predicted"/>
<dbReference type="PANTHER" id="PTHR23506">
    <property type="entry name" value="GH10249P"/>
    <property type="match status" value="1"/>
</dbReference>
<dbReference type="EMBL" id="JAIWYP010000011">
    <property type="protein sequence ID" value="KAH3734910.1"/>
    <property type="molecule type" value="Genomic_DNA"/>
</dbReference>
<keyword evidence="4" id="KW-0532">Neurotransmitter transport</keyword>
<gene>
    <name evidence="9" type="ORF">DPMN_041361</name>
</gene>
<dbReference type="GO" id="GO:0007268">
    <property type="term" value="P:chemical synaptic transmission"/>
    <property type="evidence" value="ECO:0007669"/>
    <property type="project" value="TreeGrafter"/>
</dbReference>
<keyword evidence="10" id="KW-1185">Reference proteome</keyword>